<organism evidence="2 3">
    <name type="scientific">Xylaria hypoxylon</name>
    <dbReference type="NCBI Taxonomy" id="37992"/>
    <lineage>
        <taxon>Eukaryota</taxon>
        <taxon>Fungi</taxon>
        <taxon>Dikarya</taxon>
        <taxon>Ascomycota</taxon>
        <taxon>Pezizomycotina</taxon>
        <taxon>Sordariomycetes</taxon>
        <taxon>Xylariomycetidae</taxon>
        <taxon>Xylariales</taxon>
        <taxon>Xylariaceae</taxon>
        <taxon>Xylaria</taxon>
    </lineage>
</organism>
<gene>
    <name evidence="2" type="ORF">E0Z10_g1304</name>
</gene>
<comment type="caution">
    <text evidence="2">The sequence shown here is derived from an EMBL/GenBank/DDBJ whole genome shotgun (WGS) entry which is preliminary data.</text>
</comment>
<dbReference type="AlphaFoldDB" id="A0A4Z0Z714"/>
<dbReference type="EMBL" id="SKBN01000013">
    <property type="protein sequence ID" value="TGJ87490.1"/>
    <property type="molecule type" value="Genomic_DNA"/>
</dbReference>
<reference evidence="2 3" key="1">
    <citation type="submission" date="2019-03" db="EMBL/GenBank/DDBJ databases">
        <title>Draft genome sequence of Xylaria hypoxylon DSM 108379, a ubiquitous saprotrophic-parasitic fungi on hardwood.</title>
        <authorList>
            <person name="Buettner E."/>
            <person name="Leonhardt S."/>
            <person name="Gebauer A.M."/>
            <person name="Liers C."/>
            <person name="Hofrichter M."/>
            <person name="Kellner H."/>
        </authorList>
    </citation>
    <scope>NUCLEOTIDE SEQUENCE [LARGE SCALE GENOMIC DNA]</scope>
    <source>
        <strain evidence="2 3">DSM 108379</strain>
    </source>
</reference>
<dbReference type="STRING" id="37992.A0A4Z0Z714"/>
<feature type="compositionally biased region" description="Basic and acidic residues" evidence="1">
    <location>
        <begin position="23"/>
        <end position="56"/>
    </location>
</feature>
<dbReference type="Proteomes" id="UP000297716">
    <property type="component" value="Unassembled WGS sequence"/>
</dbReference>
<evidence type="ECO:0000256" key="1">
    <source>
        <dbReference type="SAM" id="MobiDB-lite"/>
    </source>
</evidence>
<keyword evidence="3" id="KW-1185">Reference proteome</keyword>
<evidence type="ECO:0000313" key="3">
    <source>
        <dbReference type="Proteomes" id="UP000297716"/>
    </source>
</evidence>
<proteinExistence type="predicted"/>
<name>A0A4Z0Z714_9PEZI</name>
<protein>
    <submittedName>
        <fullName evidence="2">Uncharacterized protein</fullName>
    </submittedName>
</protein>
<sequence length="107" mass="12718">MVYRFSPRKGEGTTPYRPRRSVHSREKRRESREHETIADNQPKEEDEDGKNKRESEVRVTAEFFQEFNKKNHAGRVPPDPSVLPAKFLCVHCHRMVEQKDNKNPWIC</sequence>
<evidence type="ECO:0000313" key="2">
    <source>
        <dbReference type="EMBL" id="TGJ87490.1"/>
    </source>
</evidence>
<feature type="region of interest" description="Disordered" evidence="1">
    <location>
        <begin position="1"/>
        <end position="56"/>
    </location>
</feature>
<accession>A0A4Z0Z714</accession>
<dbReference type="OrthoDB" id="4774011at2759"/>